<reference evidence="2 3" key="1">
    <citation type="submission" date="2019-10" db="EMBL/GenBank/DDBJ databases">
        <title>Whole genome shotgun sequence of Acrocarpospora corrugata NBRC 13972.</title>
        <authorList>
            <person name="Ichikawa N."/>
            <person name="Kimura A."/>
            <person name="Kitahashi Y."/>
            <person name="Komaki H."/>
            <person name="Oguchi A."/>
        </authorList>
    </citation>
    <scope>NUCLEOTIDE SEQUENCE [LARGE SCALE GENOMIC DNA]</scope>
    <source>
        <strain evidence="2 3">NBRC 13972</strain>
    </source>
</reference>
<sequence>MNSYNVRFWKTMRKKRGGTAPFMVRWVVEGKVHHRVFATAELADSFRSELVHAARQGEAFDIESGMPESNLRIGNGISWYSHAVEYVDARWGKVSGKQRISIAETLVAVTPVLVKDRRGMPERTALRAALYHWAFNKQNRDNAQPDADVKAALEWIARASIPIGDVAEYDWITAALDACASKLDGTAAASAYFSRRRRVLYNVLRYATSKKRIRTNPLDSDLDWKAPDEDVCDEIDPAVVASPMQVRELLTAVSYAGWRRGPRLVAFFACMYYAMMRPGEVVALQEHDCDLPEQGWGRLMLGGSRPTVGTEWTDSGQVHETRGLKGRPRRAKDPSRFRLNWSRSFVHTSPDTE</sequence>
<name>A0A5M3WDW0_9ACTN</name>
<dbReference type="OrthoDB" id="3773913at2"/>
<dbReference type="SUPFAM" id="SSF56349">
    <property type="entry name" value="DNA breaking-rejoining enzymes"/>
    <property type="match status" value="1"/>
</dbReference>
<gene>
    <name evidence="2" type="ORF">Acor_83310</name>
</gene>
<proteinExistence type="predicted"/>
<dbReference type="Proteomes" id="UP000334990">
    <property type="component" value="Unassembled WGS sequence"/>
</dbReference>
<evidence type="ECO:0000313" key="3">
    <source>
        <dbReference type="Proteomes" id="UP000334990"/>
    </source>
</evidence>
<dbReference type="EMBL" id="BLAD01000144">
    <property type="protein sequence ID" value="GES06262.1"/>
    <property type="molecule type" value="Genomic_DNA"/>
</dbReference>
<dbReference type="RefSeq" id="WP_155342175.1">
    <property type="nucleotide sequence ID" value="NZ_BAAABN010000100.1"/>
</dbReference>
<dbReference type="AlphaFoldDB" id="A0A5M3WDW0"/>
<evidence type="ECO:0000256" key="1">
    <source>
        <dbReference type="SAM" id="MobiDB-lite"/>
    </source>
</evidence>
<comment type="caution">
    <text evidence="2">The sequence shown here is derived from an EMBL/GenBank/DDBJ whole genome shotgun (WGS) entry which is preliminary data.</text>
</comment>
<keyword evidence="3" id="KW-1185">Reference proteome</keyword>
<evidence type="ECO:0000313" key="2">
    <source>
        <dbReference type="EMBL" id="GES06262.1"/>
    </source>
</evidence>
<dbReference type="GO" id="GO:0003677">
    <property type="term" value="F:DNA binding"/>
    <property type="evidence" value="ECO:0007669"/>
    <property type="project" value="InterPro"/>
</dbReference>
<feature type="region of interest" description="Disordered" evidence="1">
    <location>
        <begin position="307"/>
        <end position="333"/>
    </location>
</feature>
<dbReference type="InterPro" id="IPR011010">
    <property type="entry name" value="DNA_brk_join_enz"/>
</dbReference>
<accession>A0A5M3WDW0</accession>
<protein>
    <recommendedName>
        <fullName evidence="4">Tyr recombinase domain-containing protein</fullName>
    </recommendedName>
</protein>
<evidence type="ECO:0008006" key="4">
    <source>
        <dbReference type="Google" id="ProtNLM"/>
    </source>
</evidence>
<organism evidence="2 3">
    <name type="scientific">Acrocarpospora corrugata</name>
    <dbReference type="NCBI Taxonomy" id="35763"/>
    <lineage>
        <taxon>Bacteria</taxon>
        <taxon>Bacillati</taxon>
        <taxon>Actinomycetota</taxon>
        <taxon>Actinomycetes</taxon>
        <taxon>Streptosporangiales</taxon>
        <taxon>Streptosporangiaceae</taxon>
        <taxon>Acrocarpospora</taxon>
    </lineage>
</organism>